<organism evidence="2 3">
    <name type="scientific">Pholiota conissans</name>
    <dbReference type="NCBI Taxonomy" id="109636"/>
    <lineage>
        <taxon>Eukaryota</taxon>
        <taxon>Fungi</taxon>
        <taxon>Dikarya</taxon>
        <taxon>Basidiomycota</taxon>
        <taxon>Agaricomycotina</taxon>
        <taxon>Agaricomycetes</taxon>
        <taxon>Agaricomycetidae</taxon>
        <taxon>Agaricales</taxon>
        <taxon>Agaricineae</taxon>
        <taxon>Strophariaceae</taxon>
        <taxon>Pholiota</taxon>
    </lineage>
</organism>
<protein>
    <submittedName>
        <fullName evidence="2">Uncharacterized protein</fullName>
    </submittedName>
</protein>
<keyword evidence="3" id="KW-1185">Reference proteome</keyword>
<reference evidence="2" key="1">
    <citation type="submission" date="2020-11" db="EMBL/GenBank/DDBJ databases">
        <authorList>
            <consortium name="DOE Joint Genome Institute"/>
            <person name="Ahrendt S."/>
            <person name="Riley R."/>
            <person name="Andreopoulos W."/>
            <person name="Labutti K."/>
            <person name="Pangilinan J."/>
            <person name="Ruiz-Duenas F.J."/>
            <person name="Barrasa J.M."/>
            <person name="Sanchez-Garcia M."/>
            <person name="Camarero S."/>
            <person name="Miyauchi S."/>
            <person name="Serrano A."/>
            <person name="Linde D."/>
            <person name="Babiker R."/>
            <person name="Drula E."/>
            <person name="Ayuso-Fernandez I."/>
            <person name="Pacheco R."/>
            <person name="Padilla G."/>
            <person name="Ferreira P."/>
            <person name="Barriuso J."/>
            <person name="Kellner H."/>
            <person name="Castanera R."/>
            <person name="Alfaro M."/>
            <person name="Ramirez L."/>
            <person name="Pisabarro A.G."/>
            <person name="Kuo A."/>
            <person name="Tritt A."/>
            <person name="Lipzen A."/>
            <person name="He G."/>
            <person name="Yan M."/>
            <person name="Ng V."/>
            <person name="Cullen D."/>
            <person name="Martin F."/>
            <person name="Rosso M.-N."/>
            <person name="Henrissat B."/>
            <person name="Hibbett D."/>
            <person name="Martinez A.T."/>
            <person name="Grigoriev I.V."/>
        </authorList>
    </citation>
    <scope>NUCLEOTIDE SEQUENCE</scope>
    <source>
        <strain evidence="2">CIRM-BRFM 674</strain>
    </source>
</reference>
<evidence type="ECO:0000256" key="1">
    <source>
        <dbReference type="SAM" id="MobiDB-lite"/>
    </source>
</evidence>
<feature type="compositionally biased region" description="Polar residues" evidence="1">
    <location>
        <begin position="51"/>
        <end position="62"/>
    </location>
</feature>
<dbReference type="EMBL" id="MU155578">
    <property type="protein sequence ID" value="KAF9472106.1"/>
    <property type="molecule type" value="Genomic_DNA"/>
</dbReference>
<gene>
    <name evidence="2" type="ORF">BDN70DRAFT_505148</name>
</gene>
<feature type="region of interest" description="Disordered" evidence="1">
    <location>
        <begin position="28"/>
        <end position="62"/>
    </location>
</feature>
<dbReference type="Proteomes" id="UP000807469">
    <property type="component" value="Unassembled WGS sequence"/>
</dbReference>
<name>A0A9P5YNJ2_9AGAR</name>
<sequence>MTFFFASCSAASSFSSFLQSSLLTPNFSTSIHPNSTPNLNPQPQPNPTQSVGTTSISSSHPP</sequence>
<evidence type="ECO:0000313" key="3">
    <source>
        <dbReference type="Proteomes" id="UP000807469"/>
    </source>
</evidence>
<evidence type="ECO:0000313" key="2">
    <source>
        <dbReference type="EMBL" id="KAF9472106.1"/>
    </source>
</evidence>
<comment type="caution">
    <text evidence="2">The sequence shown here is derived from an EMBL/GenBank/DDBJ whole genome shotgun (WGS) entry which is preliminary data.</text>
</comment>
<dbReference type="AlphaFoldDB" id="A0A9P5YNJ2"/>
<proteinExistence type="predicted"/>
<accession>A0A9P5YNJ2</accession>